<feature type="coiled-coil region" evidence="5">
    <location>
        <begin position="83"/>
        <end position="110"/>
    </location>
</feature>
<protein>
    <recommendedName>
        <fullName evidence="6">GRF-type domain-containing protein</fullName>
    </recommendedName>
</protein>
<dbReference type="PROSITE" id="PS51999">
    <property type="entry name" value="ZF_GRF"/>
    <property type="match status" value="1"/>
</dbReference>
<dbReference type="Proteomes" id="UP001642260">
    <property type="component" value="Unassembled WGS sequence"/>
</dbReference>
<evidence type="ECO:0000259" key="6">
    <source>
        <dbReference type="PROSITE" id="PS51999"/>
    </source>
</evidence>
<keyword evidence="8" id="KW-1185">Reference proteome</keyword>
<evidence type="ECO:0000256" key="5">
    <source>
        <dbReference type="SAM" id="Coils"/>
    </source>
</evidence>
<name>A0ABC8KJ83_ERUVS</name>
<comment type="caution">
    <text evidence="7">The sequence shown here is derived from an EMBL/GenBank/DDBJ whole genome shotgun (WGS) entry which is preliminary data.</text>
</comment>
<dbReference type="EMBL" id="CAKOAT010254377">
    <property type="protein sequence ID" value="CAH8358839.1"/>
    <property type="molecule type" value="Genomic_DNA"/>
</dbReference>
<organism evidence="7 8">
    <name type="scientific">Eruca vesicaria subsp. sativa</name>
    <name type="common">Garden rocket</name>
    <name type="synonym">Eruca sativa</name>
    <dbReference type="NCBI Taxonomy" id="29727"/>
    <lineage>
        <taxon>Eukaryota</taxon>
        <taxon>Viridiplantae</taxon>
        <taxon>Streptophyta</taxon>
        <taxon>Embryophyta</taxon>
        <taxon>Tracheophyta</taxon>
        <taxon>Spermatophyta</taxon>
        <taxon>Magnoliopsida</taxon>
        <taxon>eudicotyledons</taxon>
        <taxon>Gunneridae</taxon>
        <taxon>Pentapetalae</taxon>
        <taxon>rosids</taxon>
        <taxon>malvids</taxon>
        <taxon>Brassicales</taxon>
        <taxon>Brassicaceae</taxon>
        <taxon>Brassiceae</taxon>
        <taxon>Eruca</taxon>
    </lineage>
</organism>
<dbReference type="Pfam" id="PF06839">
    <property type="entry name" value="Zn_ribbon_GRF"/>
    <property type="match status" value="1"/>
</dbReference>
<evidence type="ECO:0000256" key="2">
    <source>
        <dbReference type="ARBA" id="ARBA00022771"/>
    </source>
</evidence>
<proteinExistence type="predicted"/>
<keyword evidence="3" id="KW-0862">Zinc</keyword>
<gene>
    <name evidence="7" type="ORF">ERUC_LOCUS24595</name>
</gene>
<feature type="domain" description="GRF-type" evidence="6">
    <location>
        <begin position="22"/>
        <end position="64"/>
    </location>
</feature>
<sequence>MLLAGHWRRHRGDRERGIPEHCRCGEKAIIKTSGTAKNPGRLFYCCPNGSEEDKFHLFTWTDERIVEDVEDLKSVACELKTEISSIRDELDAFEKQLQRLNIRNDLTRNHGGCCSIL</sequence>
<reference evidence="7 8" key="1">
    <citation type="submission" date="2022-03" db="EMBL/GenBank/DDBJ databases">
        <authorList>
            <person name="Macdonald S."/>
            <person name="Ahmed S."/>
            <person name="Newling K."/>
        </authorList>
    </citation>
    <scope>NUCLEOTIDE SEQUENCE [LARGE SCALE GENOMIC DNA]</scope>
</reference>
<dbReference type="InterPro" id="IPR010666">
    <property type="entry name" value="Znf_GRF"/>
</dbReference>
<dbReference type="PANTHER" id="PTHR33248">
    <property type="entry name" value="ZINC ION-BINDING PROTEIN"/>
    <property type="match status" value="1"/>
</dbReference>
<accession>A0ABC8KJ83</accession>
<evidence type="ECO:0000256" key="3">
    <source>
        <dbReference type="ARBA" id="ARBA00022833"/>
    </source>
</evidence>
<keyword evidence="1" id="KW-0479">Metal-binding</keyword>
<evidence type="ECO:0000256" key="1">
    <source>
        <dbReference type="ARBA" id="ARBA00022723"/>
    </source>
</evidence>
<evidence type="ECO:0000313" key="8">
    <source>
        <dbReference type="Proteomes" id="UP001642260"/>
    </source>
</evidence>
<keyword evidence="2 4" id="KW-0863">Zinc-finger</keyword>
<dbReference type="AlphaFoldDB" id="A0ABC8KJ83"/>
<evidence type="ECO:0000256" key="4">
    <source>
        <dbReference type="PROSITE-ProRule" id="PRU01343"/>
    </source>
</evidence>
<dbReference type="GO" id="GO:0008270">
    <property type="term" value="F:zinc ion binding"/>
    <property type="evidence" value="ECO:0007669"/>
    <property type="project" value="UniProtKB-KW"/>
</dbReference>
<keyword evidence="5" id="KW-0175">Coiled coil</keyword>
<evidence type="ECO:0000313" key="7">
    <source>
        <dbReference type="EMBL" id="CAH8358839.1"/>
    </source>
</evidence>